<name>A0A6J4R2K5_9ACTN</name>
<dbReference type="PANTHER" id="PTHR34861">
    <property type="match status" value="1"/>
</dbReference>
<dbReference type="AlphaFoldDB" id="A0A6J4R2K5"/>
<reference evidence="1" key="1">
    <citation type="submission" date="2020-02" db="EMBL/GenBank/DDBJ databases">
        <authorList>
            <person name="Meier V. D."/>
        </authorList>
    </citation>
    <scope>NUCLEOTIDE SEQUENCE</scope>
    <source>
        <strain evidence="1">AVDCRST_MAG28</strain>
    </source>
</reference>
<protein>
    <submittedName>
        <fullName evidence="1">Cyclase family protein</fullName>
    </submittedName>
</protein>
<proteinExistence type="predicted"/>
<sequence length="270" mass="28965">MTANTRIFDLEQPRTADMPIHPAHQQAGYSYLLHRHHEDEYRPSEAGPRTGAAGVIICGEHSGTHIDALCHQSDALILYGGVSVGDVQTSRGFSRLAVEEIPPIVAPGILLDVAAKEGVESLEPGHAVTGTDLEECCQRQGVSIEPGSVVLVRTGNARYWDDAERYLAGPGMDASASYWVAERQVLAVGADNMAWDVPGVKDPDLGCMLPGHLILLARHGIYIIENLDLEELASSGRHHFDFFCAPLKFVGATGSPVSPLALVPENGQDS</sequence>
<accession>A0A6J4R2K5</accession>
<dbReference type="PANTHER" id="PTHR34861:SF10">
    <property type="entry name" value="CYCLASE"/>
    <property type="match status" value="1"/>
</dbReference>
<dbReference type="InterPro" id="IPR007325">
    <property type="entry name" value="KFase/CYL"/>
</dbReference>
<dbReference type="Pfam" id="PF04199">
    <property type="entry name" value="Cyclase"/>
    <property type="match status" value="1"/>
</dbReference>
<evidence type="ECO:0000313" key="1">
    <source>
        <dbReference type="EMBL" id="CAA9462309.1"/>
    </source>
</evidence>
<dbReference type="EMBL" id="CADCVE010000090">
    <property type="protein sequence ID" value="CAA9462309.1"/>
    <property type="molecule type" value="Genomic_DNA"/>
</dbReference>
<dbReference type="Gene3D" id="3.50.30.50">
    <property type="entry name" value="Putative cyclase"/>
    <property type="match status" value="1"/>
</dbReference>
<dbReference type="GO" id="GO:0004061">
    <property type="term" value="F:arylformamidase activity"/>
    <property type="evidence" value="ECO:0007669"/>
    <property type="project" value="InterPro"/>
</dbReference>
<dbReference type="GO" id="GO:0019441">
    <property type="term" value="P:L-tryptophan catabolic process to kynurenine"/>
    <property type="evidence" value="ECO:0007669"/>
    <property type="project" value="InterPro"/>
</dbReference>
<organism evidence="1">
    <name type="scientific">uncultured Rubrobacteraceae bacterium</name>
    <dbReference type="NCBI Taxonomy" id="349277"/>
    <lineage>
        <taxon>Bacteria</taxon>
        <taxon>Bacillati</taxon>
        <taxon>Actinomycetota</taxon>
        <taxon>Rubrobacteria</taxon>
        <taxon>Rubrobacterales</taxon>
        <taxon>Rubrobacteraceae</taxon>
        <taxon>environmental samples</taxon>
    </lineage>
</organism>
<dbReference type="SUPFAM" id="SSF102198">
    <property type="entry name" value="Putative cyclase"/>
    <property type="match status" value="1"/>
</dbReference>
<dbReference type="InterPro" id="IPR037175">
    <property type="entry name" value="KFase_sf"/>
</dbReference>
<gene>
    <name evidence="1" type="ORF">AVDCRST_MAG28-3500</name>
</gene>